<dbReference type="AlphaFoldDB" id="A0A7L5DUD4"/>
<reference evidence="1 2" key="1">
    <citation type="submission" date="2020-04" db="EMBL/GenBank/DDBJ databases">
        <title>Genome sequencing of novel species.</title>
        <authorList>
            <person name="Heo J."/>
            <person name="Kim S.-J."/>
            <person name="Kim J.-S."/>
            <person name="Hong S.-B."/>
            <person name="Kwon S.-W."/>
        </authorList>
    </citation>
    <scope>NUCLEOTIDE SEQUENCE [LARGE SCALE GENOMIC DNA]</scope>
    <source>
        <strain evidence="1 2">F39-2</strain>
    </source>
</reference>
<sequence>MNSDDERQSKRRSTNYPICPVCGHQFKYRCKRSLLVKTLLFWTPVKRYFCTHCAVCRYVFNPKYGDYSSVILLLSCLQIVLGES</sequence>
<accession>A0A7L5DUD4</accession>
<dbReference type="EMBL" id="CP051682">
    <property type="protein sequence ID" value="QJD94725.1"/>
    <property type="molecule type" value="Genomic_DNA"/>
</dbReference>
<keyword evidence="2" id="KW-1185">Reference proteome</keyword>
<dbReference type="Proteomes" id="UP000503278">
    <property type="component" value="Chromosome"/>
</dbReference>
<evidence type="ECO:0000313" key="1">
    <source>
        <dbReference type="EMBL" id="QJD94725.1"/>
    </source>
</evidence>
<name>A0A7L5DUD4_9SPHI</name>
<gene>
    <name evidence="1" type="ORF">HH214_01965</name>
</gene>
<evidence type="ECO:0000313" key="2">
    <source>
        <dbReference type="Proteomes" id="UP000503278"/>
    </source>
</evidence>
<protein>
    <submittedName>
        <fullName evidence="1">Uncharacterized protein</fullName>
    </submittedName>
</protein>
<proteinExistence type="predicted"/>
<organism evidence="1 2">
    <name type="scientific">Mucilaginibacter robiniae</name>
    <dbReference type="NCBI Taxonomy" id="2728022"/>
    <lineage>
        <taxon>Bacteria</taxon>
        <taxon>Pseudomonadati</taxon>
        <taxon>Bacteroidota</taxon>
        <taxon>Sphingobacteriia</taxon>
        <taxon>Sphingobacteriales</taxon>
        <taxon>Sphingobacteriaceae</taxon>
        <taxon>Mucilaginibacter</taxon>
    </lineage>
</organism>
<dbReference type="KEGG" id="mrob:HH214_01965"/>
<dbReference type="RefSeq" id="WP_169605742.1">
    <property type="nucleotide sequence ID" value="NZ_CP051682.1"/>
</dbReference>